<name>A0A4S8M508_DENBC</name>
<accession>A0A4S8M508</accession>
<protein>
    <submittedName>
        <fullName evidence="1">Uncharacterized protein</fullName>
    </submittedName>
</protein>
<evidence type="ECO:0000313" key="2">
    <source>
        <dbReference type="Proteomes" id="UP000297245"/>
    </source>
</evidence>
<gene>
    <name evidence="1" type="ORF">K435DRAFT_68344</name>
</gene>
<dbReference type="Proteomes" id="UP000297245">
    <property type="component" value="Unassembled WGS sequence"/>
</dbReference>
<evidence type="ECO:0000313" key="1">
    <source>
        <dbReference type="EMBL" id="THU97294.1"/>
    </source>
</evidence>
<proteinExistence type="predicted"/>
<dbReference type="EMBL" id="ML179158">
    <property type="protein sequence ID" value="THU97294.1"/>
    <property type="molecule type" value="Genomic_DNA"/>
</dbReference>
<dbReference type="AlphaFoldDB" id="A0A4S8M508"/>
<reference evidence="1 2" key="1">
    <citation type="journal article" date="2019" name="Nat. Ecol. Evol.">
        <title>Megaphylogeny resolves global patterns of mushroom evolution.</title>
        <authorList>
            <person name="Varga T."/>
            <person name="Krizsan K."/>
            <person name="Foldi C."/>
            <person name="Dima B."/>
            <person name="Sanchez-Garcia M."/>
            <person name="Sanchez-Ramirez S."/>
            <person name="Szollosi G.J."/>
            <person name="Szarkandi J.G."/>
            <person name="Papp V."/>
            <person name="Albert L."/>
            <person name="Andreopoulos W."/>
            <person name="Angelini C."/>
            <person name="Antonin V."/>
            <person name="Barry K.W."/>
            <person name="Bougher N.L."/>
            <person name="Buchanan P."/>
            <person name="Buyck B."/>
            <person name="Bense V."/>
            <person name="Catcheside P."/>
            <person name="Chovatia M."/>
            <person name="Cooper J."/>
            <person name="Damon W."/>
            <person name="Desjardin D."/>
            <person name="Finy P."/>
            <person name="Geml J."/>
            <person name="Haridas S."/>
            <person name="Hughes K."/>
            <person name="Justo A."/>
            <person name="Karasinski D."/>
            <person name="Kautmanova I."/>
            <person name="Kiss B."/>
            <person name="Kocsube S."/>
            <person name="Kotiranta H."/>
            <person name="LaButti K.M."/>
            <person name="Lechner B.E."/>
            <person name="Liimatainen K."/>
            <person name="Lipzen A."/>
            <person name="Lukacs Z."/>
            <person name="Mihaltcheva S."/>
            <person name="Morgado L.N."/>
            <person name="Niskanen T."/>
            <person name="Noordeloos M.E."/>
            <person name="Ohm R.A."/>
            <person name="Ortiz-Santana B."/>
            <person name="Ovrebo C."/>
            <person name="Racz N."/>
            <person name="Riley R."/>
            <person name="Savchenko A."/>
            <person name="Shiryaev A."/>
            <person name="Soop K."/>
            <person name="Spirin V."/>
            <person name="Szebenyi C."/>
            <person name="Tomsovsky M."/>
            <person name="Tulloss R.E."/>
            <person name="Uehling J."/>
            <person name="Grigoriev I.V."/>
            <person name="Vagvolgyi C."/>
            <person name="Papp T."/>
            <person name="Martin F.M."/>
            <person name="Miettinen O."/>
            <person name="Hibbett D.S."/>
            <person name="Nagy L.G."/>
        </authorList>
    </citation>
    <scope>NUCLEOTIDE SEQUENCE [LARGE SCALE GENOMIC DNA]</scope>
    <source>
        <strain evidence="1 2">CBS 962.96</strain>
    </source>
</reference>
<sequence>MTTFFSQASQCSFQAQTINLVARDQVTHNHQVHTGDSDSIVSSGVLGSRSIFDDYREIRRGDLHLVEHISREVVDENDSYYYYPRAHRLRAQKSLKFTRSAYRVQVIGQNLPRSVAVVYGGEDAQAAWERDFLLCSTNHHPNIAHLFGLTRSLSSPGLVFYNDLIPMRQLWENGSAIIRCYIAHRIRKDIYPLEFDDYFSSLVGNIISNTWSIAFLQPDTGLFCISPIHSFQDGEDRPHLGWTDPKEPALSPLPVASYDDSYHYLKWARGDISPELAFQKDISFSNLDNHFYHNPKQPVSLAAIMTSNAPATTPTIIGKFKNLQYRVVDEELLHPLYMQNTRDMFKTTDKEMEVTIWMDKWVGGGFVGQKNEPPSETVLKGWTSYGHILLENAPILITDG</sequence>
<keyword evidence="2" id="KW-1185">Reference proteome</keyword>
<organism evidence="1 2">
    <name type="scientific">Dendrothele bispora (strain CBS 962.96)</name>
    <dbReference type="NCBI Taxonomy" id="1314807"/>
    <lineage>
        <taxon>Eukaryota</taxon>
        <taxon>Fungi</taxon>
        <taxon>Dikarya</taxon>
        <taxon>Basidiomycota</taxon>
        <taxon>Agaricomycotina</taxon>
        <taxon>Agaricomycetes</taxon>
        <taxon>Agaricomycetidae</taxon>
        <taxon>Agaricales</taxon>
        <taxon>Agaricales incertae sedis</taxon>
        <taxon>Dendrothele</taxon>
    </lineage>
</organism>